<name>A0A5D0CV07_9BACL</name>
<dbReference type="OrthoDB" id="2082320at2"/>
<evidence type="ECO:0000313" key="2">
    <source>
        <dbReference type="Proteomes" id="UP000325218"/>
    </source>
</evidence>
<reference evidence="1 2" key="1">
    <citation type="submission" date="2019-08" db="EMBL/GenBank/DDBJ databases">
        <title>Genome sequencing of Paenibacillus faecis DSM 23593(T).</title>
        <authorList>
            <person name="Kook J.-K."/>
            <person name="Park S.-N."/>
            <person name="Lim Y.K."/>
        </authorList>
    </citation>
    <scope>NUCLEOTIDE SEQUENCE [LARGE SCALE GENOMIC DNA]</scope>
    <source>
        <strain evidence="1 2">DSM 23593</strain>
    </source>
</reference>
<dbReference type="RefSeq" id="WP_148452438.1">
    <property type="nucleotide sequence ID" value="NZ_VSDO01000002.1"/>
</dbReference>
<gene>
    <name evidence="1" type="ORF">FRY98_13240</name>
</gene>
<accession>A0A5D0CV07</accession>
<proteinExistence type="predicted"/>
<dbReference type="Proteomes" id="UP000325218">
    <property type="component" value="Unassembled WGS sequence"/>
</dbReference>
<sequence length="184" mass="21003">MSNPLSKIAAALLSLLLVFMYPAMEFAQREADFDMLAAYNSLVQFTDAVRNKGYFSPEMYREFNRNLEVGGKVYDIEIEHRRKKYHPEYGDPADPATFQDRYSVVYDSYYTDRILEVLYPANPDGTAEEERLYKLAAGDFVQVSIKPKTRSTYETLAELVYGSGSASLEGKRISYGGMVLNEDY</sequence>
<comment type="caution">
    <text evidence="1">The sequence shown here is derived from an EMBL/GenBank/DDBJ whole genome shotgun (WGS) entry which is preliminary data.</text>
</comment>
<organism evidence="1 2">
    <name type="scientific">Paenibacillus faecis</name>
    <dbReference type="NCBI Taxonomy" id="862114"/>
    <lineage>
        <taxon>Bacteria</taxon>
        <taxon>Bacillati</taxon>
        <taxon>Bacillota</taxon>
        <taxon>Bacilli</taxon>
        <taxon>Bacillales</taxon>
        <taxon>Paenibacillaceae</taxon>
        <taxon>Paenibacillus</taxon>
    </lineage>
</organism>
<dbReference type="EMBL" id="VSDO01000002">
    <property type="protein sequence ID" value="TYA13598.1"/>
    <property type="molecule type" value="Genomic_DNA"/>
</dbReference>
<dbReference type="AlphaFoldDB" id="A0A5D0CV07"/>
<protein>
    <submittedName>
        <fullName evidence="1">Uncharacterized protein</fullName>
    </submittedName>
</protein>
<keyword evidence="2" id="KW-1185">Reference proteome</keyword>
<evidence type="ECO:0000313" key="1">
    <source>
        <dbReference type="EMBL" id="TYA13598.1"/>
    </source>
</evidence>